<proteinExistence type="predicted"/>
<dbReference type="PANTHER" id="PTHR42877:SF4">
    <property type="entry name" value="FAD_NAD(P)-BINDING DOMAIN-CONTAINING PROTEIN-RELATED"/>
    <property type="match status" value="1"/>
</dbReference>
<dbReference type="EMBL" id="JAAZSQ010000017">
    <property type="protein sequence ID" value="NKX55881.1"/>
    <property type="molecule type" value="Genomic_DNA"/>
</dbReference>
<name>A0A7X6HH20_9MICC</name>
<dbReference type="InterPro" id="IPR036188">
    <property type="entry name" value="FAD/NAD-bd_sf"/>
</dbReference>
<dbReference type="PANTHER" id="PTHR42877">
    <property type="entry name" value="L-ORNITHINE N(5)-MONOOXYGENASE-RELATED"/>
    <property type="match status" value="1"/>
</dbReference>
<keyword evidence="2" id="KW-1185">Reference proteome</keyword>
<sequence>MAIIGAGFSGIAAGIKLKEAGIENFTIYEKSPNVGGVWWDNRYPGAEVDTPSVLYSYSFRPWRWSRTHVRQAELLEYLEAVVDEYGLGRHIRTRCEVESAVWNEDRQRYTVLLKDGRVERFEAVVSAVGLLSDPRYPDWPGLEDFAGPRFHTSRWDHTVDLSGKTVAVVGTGSTAAQVVPSIAPVAGQVKMFQREPGWVLPKGARDFTTSERAAMNSHAAQRIVRAMMLMRREKAQYRNASWRPGTPENAAAEKAARTYIDTVFAERPDLREAVTPGYPFGGKRPILTDDFYPSLTRENVTVVPRAVSRVTKRGLVDAGGQEHEVDILVMSTGFKSDFVSTVEVIGRDGRSLNEVWNGEPQALLGIMTTGFPNFFMMYGPNTNGGAIVTHLEAQADYVVAAIKLLARGRASSVEVRDSVSQWFNSVIQQRLAGASFEGASNYYKSATGRIVTQWSDGAIVYSVLTKLLRRAAWKTRYIMPSSGLASEPTSAVRAAEPGAVGAASERAELEQLYVGS</sequence>
<dbReference type="InterPro" id="IPR051209">
    <property type="entry name" value="FAD-bind_Monooxygenase_sf"/>
</dbReference>
<dbReference type="Pfam" id="PF13738">
    <property type="entry name" value="Pyr_redox_3"/>
    <property type="match status" value="1"/>
</dbReference>
<dbReference type="SUPFAM" id="SSF51905">
    <property type="entry name" value="FAD/NAD(P)-binding domain"/>
    <property type="match status" value="2"/>
</dbReference>
<dbReference type="AlphaFoldDB" id="A0A7X6HH20"/>
<reference evidence="1 2" key="1">
    <citation type="submission" date="2020-04" db="EMBL/GenBank/DDBJ databases">
        <title>Arthrobacter sp. nov.</title>
        <authorList>
            <person name="Liu S."/>
        </authorList>
    </citation>
    <scope>NUCLEOTIDE SEQUENCE [LARGE SCALE GENOMIC DNA]</scope>
    <source>
        <strain evidence="1 2">E918</strain>
    </source>
</reference>
<dbReference type="RefSeq" id="WP_168487715.1">
    <property type="nucleotide sequence ID" value="NZ_JAAZSQ010000017.1"/>
</dbReference>
<evidence type="ECO:0000313" key="1">
    <source>
        <dbReference type="EMBL" id="NKX55881.1"/>
    </source>
</evidence>
<evidence type="ECO:0000313" key="2">
    <source>
        <dbReference type="Proteomes" id="UP000544090"/>
    </source>
</evidence>
<gene>
    <name evidence="1" type="ORF">HGG74_15300</name>
</gene>
<comment type="caution">
    <text evidence="1">The sequence shown here is derived from an EMBL/GenBank/DDBJ whole genome shotgun (WGS) entry which is preliminary data.</text>
</comment>
<organism evidence="1 2">
    <name type="scientific">Arthrobacter mobilis</name>
    <dbReference type="NCBI Taxonomy" id="2724944"/>
    <lineage>
        <taxon>Bacteria</taxon>
        <taxon>Bacillati</taxon>
        <taxon>Actinomycetota</taxon>
        <taxon>Actinomycetes</taxon>
        <taxon>Micrococcales</taxon>
        <taxon>Micrococcaceae</taxon>
        <taxon>Arthrobacter</taxon>
    </lineage>
</organism>
<dbReference type="Gene3D" id="3.50.50.60">
    <property type="entry name" value="FAD/NAD(P)-binding domain"/>
    <property type="match status" value="3"/>
</dbReference>
<dbReference type="Proteomes" id="UP000544090">
    <property type="component" value="Unassembled WGS sequence"/>
</dbReference>
<protein>
    <submittedName>
        <fullName evidence="1">NAD(P)/FAD-dependent oxidoreductase</fullName>
    </submittedName>
</protein>
<accession>A0A7X6HH20</accession>